<evidence type="ECO:0000313" key="2">
    <source>
        <dbReference type="Proteomes" id="UP000319160"/>
    </source>
</evidence>
<protein>
    <submittedName>
        <fullName evidence="1">Uncharacterized protein</fullName>
    </submittedName>
</protein>
<dbReference type="Proteomes" id="UP000319160">
    <property type="component" value="Unassembled WGS sequence"/>
</dbReference>
<name>A0A553HTL2_9PEZI</name>
<gene>
    <name evidence="1" type="ORF">FHL15_007898</name>
</gene>
<dbReference type="EMBL" id="VFLP01000047">
    <property type="protein sequence ID" value="TRX91293.1"/>
    <property type="molecule type" value="Genomic_DNA"/>
</dbReference>
<accession>A0A553HTL2</accession>
<dbReference type="OrthoDB" id="3761882at2759"/>
<evidence type="ECO:0000313" key="1">
    <source>
        <dbReference type="EMBL" id="TRX91293.1"/>
    </source>
</evidence>
<reference evidence="2" key="1">
    <citation type="submission" date="2019-06" db="EMBL/GenBank/DDBJ databases">
        <title>Draft genome sequence of the griseofulvin-producing fungus Xylaria cubensis strain G536.</title>
        <authorList>
            <person name="Mead M.E."/>
            <person name="Raja H.A."/>
            <person name="Steenwyk J.L."/>
            <person name="Knowles S.L."/>
            <person name="Oberlies N.H."/>
            <person name="Rokas A."/>
        </authorList>
    </citation>
    <scope>NUCLEOTIDE SEQUENCE [LARGE SCALE GENOMIC DNA]</scope>
    <source>
        <strain evidence="2">G536</strain>
    </source>
</reference>
<dbReference type="AlphaFoldDB" id="A0A553HTL2"/>
<sequence length="88" mass="10025">MPTSKEEARREEGTVRYVGWRGSQETTIQLKAYTNKILAKTVDFARLLNYLNATFGEGAWEIDLIRGVYCIVAPRKLSKDEIAQCRGE</sequence>
<proteinExistence type="predicted"/>
<comment type="caution">
    <text evidence="1">The sequence shown here is derived from an EMBL/GenBank/DDBJ whole genome shotgun (WGS) entry which is preliminary data.</text>
</comment>
<keyword evidence="2" id="KW-1185">Reference proteome</keyword>
<organism evidence="1 2">
    <name type="scientific">Xylaria flabelliformis</name>
    <dbReference type="NCBI Taxonomy" id="2512241"/>
    <lineage>
        <taxon>Eukaryota</taxon>
        <taxon>Fungi</taxon>
        <taxon>Dikarya</taxon>
        <taxon>Ascomycota</taxon>
        <taxon>Pezizomycotina</taxon>
        <taxon>Sordariomycetes</taxon>
        <taxon>Xylariomycetidae</taxon>
        <taxon>Xylariales</taxon>
        <taxon>Xylariaceae</taxon>
        <taxon>Xylaria</taxon>
    </lineage>
</organism>